<dbReference type="InterPro" id="IPR036291">
    <property type="entry name" value="NAD(P)-bd_dom_sf"/>
</dbReference>
<organism evidence="15">
    <name type="scientific">Chlamydia pneumoniae</name>
    <name type="common">Chlamydophila pneumoniae</name>
    <dbReference type="NCBI Taxonomy" id="83558"/>
    <lineage>
        <taxon>Bacteria</taxon>
        <taxon>Pseudomonadati</taxon>
        <taxon>Chlamydiota</taxon>
        <taxon>Chlamydiia</taxon>
        <taxon>Chlamydiales</taxon>
        <taxon>Chlamydiaceae</taxon>
        <taxon>Chlamydia/Chlamydophila group</taxon>
        <taxon>Chlamydia</taxon>
    </lineage>
</organism>
<dbReference type="PRINTS" id="PR00081">
    <property type="entry name" value="GDHRDH"/>
</dbReference>
<dbReference type="InterPro" id="IPR020904">
    <property type="entry name" value="Sc_DH/Rdtase_CS"/>
</dbReference>
<evidence type="ECO:0000256" key="9">
    <source>
        <dbReference type="ARBA" id="ARBA00023098"/>
    </source>
</evidence>
<feature type="binding site" evidence="13">
    <location>
        <begin position="17"/>
        <end position="20"/>
    </location>
    <ligand>
        <name>NADP(+)</name>
        <dbReference type="ChEBI" id="CHEBI:58349"/>
    </ligand>
</feature>
<dbReference type="GO" id="GO:0051287">
    <property type="term" value="F:NAD binding"/>
    <property type="evidence" value="ECO:0007669"/>
    <property type="project" value="UniProtKB-UniRule"/>
</dbReference>
<evidence type="ECO:0000256" key="12">
    <source>
        <dbReference type="PIRSR" id="PIRSR611284-1"/>
    </source>
</evidence>
<keyword evidence="5 14" id="KW-0444">Lipid biosynthesis</keyword>
<reference evidence="15" key="1">
    <citation type="submission" date="2015-05" db="EMBL/GenBank/DDBJ databases">
        <authorList>
            <person name="Rattei Thomas"/>
        </authorList>
    </citation>
    <scope>NUCLEOTIDE SEQUENCE</scope>
    <source>
        <strain evidence="15">MUL2216</strain>
        <strain evidence="16">U1271</strain>
        <strain evidence="17">UZG1</strain>
    </source>
</reference>
<dbReference type="NCBIfam" id="TIGR01830">
    <property type="entry name" value="3oxo_ACP_reduc"/>
    <property type="match status" value="1"/>
</dbReference>
<keyword evidence="7 13" id="KW-0521">NADP</keyword>
<dbReference type="Gene3D" id="3.40.50.720">
    <property type="entry name" value="NAD(P)-binding Rossmann-like Domain"/>
    <property type="match status" value="1"/>
</dbReference>
<keyword evidence="9 14" id="KW-0443">Lipid metabolism</keyword>
<evidence type="ECO:0000313" key="15">
    <source>
        <dbReference type="EMBL" id="CRI45772.1"/>
    </source>
</evidence>
<protein>
    <recommendedName>
        <fullName evidence="14">3-oxoacyl-[acyl-carrier-protein] reductase</fullName>
        <ecNumber evidence="14">1.1.1.100</ecNumber>
    </recommendedName>
</protein>
<feature type="binding site" evidence="13">
    <location>
        <position position="94"/>
    </location>
    <ligand>
        <name>NADP(+)</name>
        <dbReference type="ChEBI" id="CHEBI:58349"/>
    </ligand>
</feature>
<dbReference type="PATRIC" id="fig|83558.13.peg.317"/>
<dbReference type="PROSITE" id="PS00061">
    <property type="entry name" value="ADH_SHORT"/>
    <property type="match status" value="1"/>
</dbReference>
<evidence type="ECO:0000256" key="14">
    <source>
        <dbReference type="RuleBase" id="RU366074"/>
    </source>
</evidence>
<gene>
    <name evidence="15" type="primary">fabG</name>
    <name evidence="15" type="ORF">BN1224_MUL2216_E_00330</name>
    <name evidence="16" type="ORF">BN1224_U1271_C_01360</name>
    <name evidence="17" type="ORF">BN1224_UZG1_A_03080</name>
</gene>
<sequence length="251" mass="26852">MICMDITLVGKKVIVTGGSRGIGLGIVKLFLENGADVEIWGLNEERGQAVIESLTGLGGEVSFARVDVSHNGGVKDCVQKFLDKHNKIDILVNNAGITRDNLLMRMSEDDWQSVISTNLTSLYYTCSSVIRHMIKARSGSIINVASIVAKIGSAGQTNYAAAKAGIIAFTKSLAKEVAARNIRVNCLAPGFIETDMTSVLNDNLKAEWLKSIPLGRAGTPEDVARVALFLASQLSSYMTAQTLVVDGGLTY</sequence>
<accession>A0A0F7XBW6</accession>
<evidence type="ECO:0000256" key="3">
    <source>
        <dbReference type="ARBA" id="ARBA00006484"/>
    </source>
</evidence>
<name>A0A0F7XBW6_CHLPN</name>
<comment type="catalytic activity">
    <reaction evidence="11 14">
        <text>a (3R)-hydroxyacyl-[ACP] + NADP(+) = a 3-oxoacyl-[ACP] + NADPH + H(+)</text>
        <dbReference type="Rhea" id="RHEA:17397"/>
        <dbReference type="Rhea" id="RHEA-COMP:9916"/>
        <dbReference type="Rhea" id="RHEA-COMP:9945"/>
        <dbReference type="ChEBI" id="CHEBI:15378"/>
        <dbReference type="ChEBI" id="CHEBI:57783"/>
        <dbReference type="ChEBI" id="CHEBI:58349"/>
        <dbReference type="ChEBI" id="CHEBI:78776"/>
        <dbReference type="ChEBI" id="CHEBI:78827"/>
        <dbReference type="EC" id="1.1.1.100"/>
    </reaction>
</comment>
<dbReference type="FunFam" id="3.40.50.720:FF:000115">
    <property type="entry name" value="3-oxoacyl-[acyl-carrier-protein] reductase FabG"/>
    <property type="match status" value="1"/>
</dbReference>
<dbReference type="EMBL" id="LN847245">
    <property type="protein sequence ID" value="CRI51453.1"/>
    <property type="molecule type" value="Genomic_DNA"/>
</dbReference>
<dbReference type="PRINTS" id="PR00080">
    <property type="entry name" value="SDRFAMILY"/>
</dbReference>
<keyword evidence="8 14" id="KW-0560">Oxidoreductase</keyword>
<evidence type="ECO:0000256" key="10">
    <source>
        <dbReference type="ARBA" id="ARBA00023160"/>
    </source>
</evidence>
<evidence type="ECO:0000313" key="16">
    <source>
        <dbReference type="EMBL" id="CRI49196.1"/>
    </source>
</evidence>
<dbReference type="NCBIfam" id="NF005559">
    <property type="entry name" value="PRK07231.1"/>
    <property type="match status" value="1"/>
</dbReference>
<comment type="function">
    <text evidence="1 14">Catalyzes the NADPH-dependent reduction of beta-ketoacyl-ACP substrates to beta-hydroxyacyl-ACP products, the first reductive step in the elongation cycle of fatty acid biosynthesis.</text>
</comment>
<dbReference type="GO" id="GO:0006633">
    <property type="term" value="P:fatty acid biosynthetic process"/>
    <property type="evidence" value="ECO:0007669"/>
    <property type="project" value="UniProtKB-UniPathway"/>
</dbReference>
<dbReference type="CDD" id="cd05333">
    <property type="entry name" value="BKR_SDR_c"/>
    <property type="match status" value="1"/>
</dbReference>
<feature type="binding site" evidence="13">
    <location>
        <begin position="159"/>
        <end position="163"/>
    </location>
    <ligand>
        <name>NADP(+)</name>
        <dbReference type="ChEBI" id="CHEBI:58349"/>
    </ligand>
</feature>
<evidence type="ECO:0000256" key="5">
    <source>
        <dbReference type="ARBA" id="ARBA00022516"/>
    </source>
</evidence>
<dbReference type="SUPFAM" id="SSF51735">
    <property type="entry name" value="NAD(P)-binding Rossmann-fold domains"/>
    <property type="match status" value="1"/>
</dbReference>
<feature type="binding site" evidence="13">
    <location>
        <position position="192"/>
    </location>
    <ligand>
        <name>NADP(+)</name>
        <dbReference type="ChEBI" id="CHEBI:58349"/>
    </ligand>
</feature>
<comment type="subunit">
    <text evidence="4 14">Homotetramer.</text>
</comment>
<keyword evidence="6 14" id="KW-0276">Fatty acid metabolism</keyword>
<evidence type="ECO:0000256" key="7">
    <source>
        <dbReference type="ARBA" id="ARBA00022857"/>
    </source>
</evidence>
<dbReference type="PANTHER" id="PTHR42760:SF133">
    <property type="entry name" value="3-OXOACYL-[ACYL-CARRIER-PROTEIN] REDUCTASE"/>
    <property type="match status" value="1"/>
</dbReference>
<feature type="active site" description="Proton acceptor" evidence="12">
    <location>
        <position position="159"/>
    </location>
</feature>
<dbReference type="GO" id="GO:0048038">
    <property type="term" value="F:quinone binding"/>
    <property type="evidence" value="ECO:0007669"/>
    <property type="project" value="TreeGrafter"/>
</dbReference>
<evidence type="ECO:0000256" key="11">
    <source>
        <dbReference type="ARBA" id="ARBA00048508"/>
    </source>
</evidence>
<evidence type="ECO:0000256" key="4">
    <source>
        <dbReference type="ARBA" id="ARBA00011881"/>
    </source>
</evidence>
<comment type="pathway">
    <text evidence="2 14">Lipid metabolism; fatty acid biosynthesis.</text>
</comment>
<dbReference type="NCBIfam" id="NF004197">
    <property type="entry name" value="PRK05653.1-1"/>
    <property type="match status" value="1"/>
</dbReference>
<comment type="similarity">
    <text evidence="3 14">Belongs to the short-chain dehydrogenases/reductases (SDR) family.</text>
</comment>
<dbReference type="Pfam" id="PF13561">
    <property type="entry name" value="adh_short_C2"/>
    <property type="match status" value="1"/>
</dbReference>
<dbReference type="PANTHER" id="PTHR42760">
    <property type="entry name" value="SHORT-CHAIN DEHYDROGENASES/REDUCTASES FAMILY MEMBER"/>
    <property type="match status" value="1"/>
</dbReference>
<evidence type="ECO:0000256" key="1">
    <source>
        <dbReference type="ARBA" id="ARBA00002607"/>
    </source>
</evidence>
<evidence type="ECO:0000313" key="17">
    <source>
        <dbReference type="EMBL" id="CRI51453.1"/>
    </source>
</evidence>
<dbReference type="InterPro" id="IPR002347">
    <property type="entry name" value="SDR_fam"/>
</dbReference>
<dbReference type="NCBIfam" id="NF009466">
    <property type="entry name" value="PRK12826.1-2"/>
    <property type="match status" value="1"/>
</dbReference>
<dbReference type="AlphaFoldDB" id="A0A0F7XBW6"/>
<dbReference type="InterPro" id="IPR011284">
    <property type="entry name" value="3oxo_ACP_reduc"/>
</dbReference>
<evidence type="ECO:0000256" key="8">
    <source>
        <dbReference type="ARBA" id="ARBA00023002"/>
    </source>
</evidence>
<evidence type="ECO:0000256" key="13">
    <source>
        <dbReference type="PIRSR" id="PIRSR611284-2"/>
    </source>
</evidence>
<dbReference type="EC" id="1.1.1.100" evidence="14"/>
<evidence type="ECO:0000256" key="6">
    <source>
        <dbReference type="ARBA" id="ARBA00022832"/>
    </source>
</evidence>
<dbReference type="EMBL" id="LN847226">
    <property type="protein sequence ID" value="CRI45772.1"/>
    <property type="molecule type" value="Genomic_DNA"/>
</dbReference>
<dbReference type="UniPathway" id="UPA00094"/>
<evidence type="ECO:0000256" key="2">
    <source>
        <dbReference type="ARBA" id="ARBA00005194"/>
    </source>
</evidence>
<dbReference type="GO" id="GO:0004316">
    <property type="term" value="F:3-oxoacyl-[acyl-carrier-protein] reductase (NADPH) activity"/>
    <property type="evidence" value="ECO:0007669"/>
    <property type="project" value="UniProtKB-UniRule"/>
</dbReference>
<proteinExistence type="inferred from homology"/>
<keyword evidence="10 14" id="KW-0275">Fatty acid biosynthesis</keyword>
<dbReference type="EMBL" id="LN847244">
    <property type="protein sequence ID" value="CRI49196.1"/>
    <property type="molecule type" value="Genomic_DNA"/>
</dbReference>